<name>A0ABX1TLI8_9GAMM</name>
<comment type="caution">
    <text evidence="3">The sequence shown here is derived from an EMBL/GenBank/DDBJ whole genome shotgun (WGS) entry which is preliminary data.</text>
</comment>
<dbReference type="GO" id="GO:0005524">
    <property type="term" value="F:ATP binding"/>
    <property type="evidence" value="ECO:0007669"/>
    <property type="project" value="UniProtKB-KW"/>
</dbReference>
<keyword evidence="3" id="KW-0067">ATP-binding</keyword>
<proteinExistence type="predicted"/>
<dbReference type="RefSeq" id="WP_169248025.1">
    <property type="nucleotide sequence ID" value="NZ_SPMZ01000016.1"/>
</dbReference>
<dbReference type="InterPro" id="IPR027939">
    <property type="entry name" value="NMT1/THI5"/>
</dbReference>
<evidence type="ECO:0000313" key="4">
    <source>
        <dbReference type="Proteomes" id="UP000760480"/>
    </source>
</evidence>
<accession>A0ABX1TLI8</accession>
<organism evidence="3 4">
    <name type="scientific">Candidatus Competibacter phosphatis</name>
    <dbReference type="NCBI Taxonomy" id="221280"/>
    <lineage>
        <taxon>Bacteria</taxon>
        <taxon>Pseudomonadati</taxon>
        <taxon>Pseudomonadota</taxon>
        <taxon>Gammaproteobacteria</taxon>
        <taxon>Candidatus Competibacteraceae</taxon>
        <taxon>Candidatus Competibacter</taxon>
    </lineage>
</organism>
<keyword evidence="1" id="KW-0732">Signal</keyword>
<evidence type="ECO:0000256" key="1">
    <source>
        <dbReference type="SAM" id="SignalP"/>
    </source>
</evidence>
<sequence>MSKAVRALLLLLGLTVLALAARAEDPPSAAKNKLTVMLDQFVNPDHAALVVALEKGFFTAQNLEVELQTPIDPNDPSKMVATNKADLAVSSQPQLHIHVNAGLPLKRIGTLVATPLNALVVLQKGPIKTLADLKGRKLGYSATGFEKALLKALLAQANLQPEEVTLVDVGASPSSALLSGQVDAAIGVFRNVILNQMDLAKKPGRIFYPEEEGVPPYDERVLVAARDRLNDPRLRRFLTALEQATLYIVNHPDDAWNAFIANHKDLDNELNRRIWRDTVPRLARRPAALDEVRYKRFAHFLAKDGAITVALPVSNYAVQLPLPE</sequence>
<dbReference type="Gene3D" id="3.40.190.10">
    <property type="entry name" value="Periplasmic binding protein-like II"/>
    <property type="match status" value="2"/>
</dbReference>
<keyword evidence="3" id="KW-0547">Nucleotide-binding</keyword>
<feature type="domain" description="SsuA/THI5-like" evidence="2">
    <location>
        <begin position="43"/>
        <end position="255"/>
    </location>
</feature>
<gene>
    <name evidence="3" type="ORF">E4P82_05835</name>
</gene>
<dbReference type="Proteomes" id="UP000760480">
    <property type="component" value="Unassembled WGS sequence"/>
</dbReference>
<dbReference type="SUPFAM" id="SSF53850">
    <property type="entry name" value="Periplasmic binding protein-like II"/>
    <property type="match status" value="1"/>
</dbReference>
<keyword evidence="4" id="KW-1185">Reference proteome</keyword>
<feature type="chain" id="PRO_5047268947" evidence="1">
    <location>
        <begin position="24"/>
        <end position="324"/>
    </location>
</feature>
<evidence type="ECO:0000259" key="2">
    <source>
        <dbReference type="Pfam" id="PF09084"/>
    </source>
</evidence>
<dbReference type="PANTHER" id="PTHR31528">
    <property type="entry name" value="4-AMINO-5-HYDROXYMETHYL-2-METHYLPYRIMIDINE PHOSPHATE SYNTHASE THI11-RELATED"/>
    <property type="match status" value="1"/>
</dbReference>
<dbReference type="EMBL" id="SPMZ01000016">
    <property type="protein sequence ID" value="NMQ18765.1"/>
    <property type="molecule type" value="Genomic_DNA"/>
</dbReference>
<reference evidence="3 4" key="1">
    <citation type="submission" date="2019-03" db="EMBL/GenBank/DDBJ databases">
        <title>Metabolic reconstructions from genomes of highly enriched 'Candidatus Accumulibacter' and 'Candidatus Competibacter' bioreactor populations.</title>
        <authorList>
            <person name="Annavajhala M.K."/>
            <person name="Welles L."/>
            <person name="Abbas B."/>
            <person name="Sorokin D."/>
            <person name="Park H."/>
            <person name="Van Loosdrecht M."/>
            <person name="Chandran K."/>
        </authorList>
    </citation>
    <scope>NUCLEOTIDE SEQUENCE [LARGE SCALE GENOMIC DNA]</scope>
    <source>
        <strain evidence="3 4">SBR_G</strain>
    </source>
</reference>
<dbReference type="InterPro" id="IPR015168">
    <property type="entry name" value="SsuA/THI5"/>
</dbReference>
<protein>
    <submittedName>
        <fullName evidence="3">ABC transporter ATP-binding protein</fullName>
    </submittedName>
</protein>
<feature type="signal peptide" evidence="1">
    <location>
        <begin position="1"/>
        <end position="23"/>
    </location>
</feature>
<evidence type="ECO:0000313" key="3">
    <source>
        <dbReference type="EMBL" id="NMQ18765.1"/>
    </source>
</evidence>
<dbReference type="Pfam" id="PF09084">
    <property type="entry name" value="NMT1"/>
    <property type="match status" value="1"/>
</dbReference>
<dbReference type="PANTHER" id="PTHR31528:SF3">
    <property type="entry name" value="THIAMINE BIOSYNTHESIS PROTEIN HI_0357-RELATED"/>
    <property type="match status" value="1"/>
</dbReference>